<comment type="caution">
    <text evidence="4">The sequence shown here is derived from an EMBL/GenBank/DDBJ whole genome shotgun (WGS) entry which is preliminary data.</text>
</comment>
<protein>
    <submittedName>
        <fullName evidence="4">DUF3857 domain-containing protein</fullName>
    </submittedName>
</protein>
<dbReference type="Gene3D" id="3.10.620.30">
    <property type="match status" value="1"/>
</dbReference>
<dbReference type="InterPro" id="IPR024618">
    <property type="entry name" value="DUF3857"/>
</dbReference>
<sequence length="651" mass="74499">MKANFYFSILATLLITAWYSQPAAGQSIPVKFGKVEESELAMRTYEKDTSAAAVVLLDFGYSQFIFGHEVKLETLRRTRIKILKKSGYDWANVVIPFYNNTTEKERVSGIKGYTYNLVDGKIIKDKLEPAAVFEERQTEQKSVKKFTLPNVKEGSVIEFEYTVSSDFIYTLRDWEFQTTIPTVWSEFRAKIPQYFDYKFLQHGYHPLHTPQDKYDPTLSGYRWIMKDLPALREEKYITTLTDYQSRLEFELENLHVPGETSKKMTGEWDDVIYDLLQSERFGSQLNRKGFFKNEVAAIVAQHKAPEQQMQTIYDLVKKSMKWNGKYGIYTTGSLRKAFENRTGNVAEVNLLLTAMLQEAGLDAAPVLVSTRDYGKVFKGTPLLSKFNYIIAYLKIGNKEYLLDATDPLLPAGMLPVRSLNGEGRVVKQKDDRWVALKPEGTYLKFYNGDVTINAQGEIKGKATESRSGYSALLMRKTIQEEGEDKYTEQMNRENGDFKISKPAIVNLHDPTKKLDLSYELTANGNGQANSIIYLNPMMGQGEKENPFKLNERAYPVDFAVPIDETYICRFTIPADYELEESPKSTRIALPNNGGTFTYMVEKQGNTIQVLSKIIIAKPIYYAQEYPHLKEFYAQVVAKHAEQLVLKKKQAN</sequence>
<evidence type="ECO:0000256" key="1">
    <source>
        <dbReference type="SAM" id="SignalP"/>
    </source>
</evidence>
<dbReference type="InterPro" id="IPR002931">
    <property type="entry name" value="Transglutaminase-like"/>
</dbReference>
<evidence type="ECO:0000313" key="4">
    <source>
        <dbReference type="EMBL" id="MFD2248309.1"/>
    </source>
</evidence>
<organism evidence="4 5">
    <name type="scientific">Pontibacter ruber</name>
    <dbReference type="NCBI Taxonomy" id="1343895"/>
    <lineage>
        <taxon>Bacteria</taxon>
        <taxon>Pseudomonadati</taxon>
        <taxon>Bacteroidota</taxon>
        <taxon>Cytophagia</taxon>
        <taxon>Cytophagales</taxon>
        <taxon>Hymenobacteraceae</taxon>
        <taxon>Pontibacter</taxon>
    </lineage>
</organism>
<proteinExistence type="predicted"/>
<feature type="domain" description="Transglutaminase-like" evidence="2">
    <location>
        <begin position="297"/>
        <end position="375"/>
    </location>
</feature>
<feature type="chain" id="PRO_5046754945" evidence="1">
    <location>
        <begin position="24"/>
        <end position="651"/>
    </location>
</feature>
<reference evidence="5" key="1">
    <citation type="journal article" date="2019" name="Int. J. Syst. Evol. Microbiol.">
        <title>The Global Catalogue of Microorganisms (GCM) 10K type strain sequencing project: providing services to taxonomists for standard genome sequencing and annotation.</title>
        <authorList>
            <consortium name="The Broad Institute Genomics Platform"/>
            <consortium name="The Broad Institute Genome Sequencing Center for Infectious Disease"/>
            <person name="Wu L."/>
            <person name="Ma J."/>
        </authorList>
    </citation>
    <scope>NUCLEOTIDE SEQUENCE [LARGE SCALE GENOMIC DNA]</scope>
    <source>
        <strain evidence="5">CGMCC 4.1782</strain>
    </source>
</reference>
<dbReference type="Gene3D" id="2.60.120.1130">
    <property type="match status" value="1"/>
</dbReference>
<name>A0ABW5D450_9BACT</name>
<dbReference type="Pfam" id="PF01841">
    <property type="entry name" value="Transglut_core"/>
    <property type="match status" value="1"/>
</dbReference>
<keyword evidence="1" id="KW-0732">Signal</keyword>
<dbReference type="Proteomes" id="UP001597374">
    <property type="component" value="Unassembled WGS sequence"/>
</dbReference>
<dbReference type="EMBL" id="JBHUIM010000003">
    <property type="protein sequence ID" value="MFD2248309.1"/>
    <property type="molecule type" value="Genomic_DNA"/>
</dbReference>
<dbReference type="Gene3D" id="2.60.40.3140">
    <property type="match status" value="1"/>
</dbReference>
<feature type="domain" description="DUF3857" evidence="3">
    <location>
        <begin position="76"/>
        <end position="231"/>
    </location>
</feature>
<evidence type="ECO:0000313" key="5">
    <source>
        <dbReference type="Proteomes" id="UP001597374"/>
    </source>
</evidence>
<evidence type="ECO:0000259" key="2">
    <source>
        <dbReference type="Pfam" id="PF01841"/>
    </source>
</evidence>
<feature type="signal peptide" evidence="1">
    <location>
        <begin position="1"/>
        <end position="23"/>
    </location>
</feature>
<evidence type="ECO:0000259" key="3">
    <source>
        <dbReference type="Pfam" id="PF12969"/>
    </source>
</evidence>
<gene>
    <name evidence="4" type="ORF">ACFSKP_18725</name>
</gene>
<keyword evidence="5" id="KW-1185">Reference proteome</keyword>
<accession>A0ABW5D450</accession>
<dbReference type="Pfam" id="PF12969">
    <property type="entry name" value="DUF3857"/>
    <property type="match status" value="1"/>
</dbReference>
<dbReference type="RefSeq" id="WP_250431764.1">
    <property type="nucleotide sequence ID" value="NZ_JALPRR010000004.1"/>
</dbReference>